<sequence length="244" mass="26907">MFINDEKLSAFLDDELEAAEAEGIRAQLEHDEELAERLAALAIADLQIRERVDELNAQPIPARVYNLLHEADEQSNVVSLSRWSKLKNTVQEHVALAASITLVVGFGLGVWTLAPTTNRADAAIAAALETQPSGQPFELDAGATFTGQLTFVDNQGDYCRQYELTQQQSTTTAIQCRRNGTWQRVASMEVATPAQSDSYQTATDQHVLDPILDQMMRSAPLTPAQEQETLNAAWRLTSKASQQH</sequence>
<organism evidence="1 2">
    <name type="scientific">Pseudidiomarina marina</name>
    <dbReference type="NCBI Taxonomy" id="502366"/>
    <lineage>
        <taxon>Bacteria</taxon>
        <taxon>Pseudomonadati</taxon>
        <taxon>Pseudomonadota</taxon>
        <taxon>Gammaproteobacteria</taxon>
        <taxon>Alteromonadales</taxon>
        <taxon>Idiomarinaceae</taxon>
        <taxon>Pseudidiomarina</taxon>
    </lineage>
</organism>
<name>A0A432YDW6_9GAMM</name>
<protein>
    <recommendedName>
        <fullName evidence="3">Anti-sigma factor</fullName>
    </recommendedName>
</protein>
<gene>
    <name evidence="1" type="ORF">CWI76_08815</name>
</gene>
<comment type="caution">
    <text evidence="1">The sequence shown here is derived from an EMBL/GenBank/DDBJ whole genome shotgun (WGS) entry which is preliminary data.</text>
</comment>
<keyword evidence="2" id="KW-1185">Reference proteome</keyword>
<dbReference type="OrthoDB" id="5588054at2"/>
<dbReference type="RefSeq" id="WP_126759980.1">
    <property type="nucleotide sequence ID" value="NZ_PIPZ01000003.1"/>
</dbReference>
<evidence type="ECO:0000313" key="2">
    <source>
        <dbReference type="Proteomes" id="UP000288127"/>
    </source>
</evidence>
<accession>A0A432YDW6</accession>
<evidence type="ECO:0008006" key="3">
    <source>
        <dbReference type="Google" id="ProtNLM"/>
    </source>
</evidence>
<dbReference type="EMBL" id="PIPZ01000003">
    <property type="protein sequence ID" value="RUO59131.1"/>
    <property type="molecule type" value="Genomic_DNA"/>
</dbReference>
<proteinExistence type="predicted"/>
<dbReference type="AlphaFoldDB" id="A0A432YDW6"/>
<evidence type="ECO:0000313" key="1">
    <source>
        <dbReference type="EMBL" id="RUO59131.1"/>
    </source>
</evidence>
<dbReference type="Proteomes" id="UP000288127">
    <property type="component" value="Unassembled WGS sequence"/>
</dbReference>
<reference evidence="2" key="1">
    <citation type="journal article" date="2018" name="Front. Microbiol.">
        <title>Genome-Based Analysis Reveals the Taxonomy and Diversity of the Family Idiomarinaceae.</title>
        <authorList>
            <person name="Liu Y."/>
            <person name="Lai Q."/>
            <person name="Shao Z."/>
        </authorList>
    </citation>
    <scope>NUCLEOTIDE SEQUENCE [LARGE SCALE GENOMIC DNA]</scope>
    <source>
        <strain evidence="2">PIM1</strain>
    </source>
</reference>